<evidence type="ECO:0000313" key="6">
    <source>
        <dbReference type="Proteomes" id="UP000681720"/>
    </source>
</evidence>
<evidence type="ECO:0000256" key="1">
    <source>
        <dbReference type="SAM" id="MobiDB-lite"/>
    </source>
</evidence>
<evidence type="ECO:0000313" key="4">
    <source>
        <dbReference type="EMBL" id="CAF4830156.1"/>
    </source>
</evidence>
<organism evidence="5 6">
    <name type="scientific">Rotaria magnacalcarata</name>
    <dbReference type="NCBI Taxonomy" id="392030"/>
    <lineage>
        <taxon>Eukaryota</taxon>
        <taxon>Metazoa</taxon>
        <taxon>Spiralia</taxon>
        <taxon>Gnathifera</taxon>
        <taxon>Rotifera</taxon>
        <taxon>Eurotatoria</taxon>
        <taxon>Bdelloidea</taxon>
        <taxon>Philodinida</taxon>
        <taxon>Philodinidae</taxon>
        <taxon>Rotaria</taxon>
    </lineage>
</organism>
<reference evidence="5" key="1">
    <citation type="submission" date="2021-02" db="EMBL/GenBank/DDBJ databases">
        <authorList>
            <person name="Nowell W R."/>
        </authorList>
    </citation>
    <scope>NUCLEOTIDE SEQUENCE</scope>
</reference>
<dbReference type="EMBL" id="CAJOBJ010122388">
    <property type="protein sequence ID" value="CAF4682513.1"/>
    <property type="molecule type" value="Genomic_DNA"/>
</dbReference>
<protein>
    <submittedName>
        <fullName evidence="5">Uncharacterized protein</fullName>
    </submittedName>
</protein>
<name>A0A8S3BNW4_9BILA</name>
<feature type="region of interest" description="Disordered" evidence="1">
    <location>
        <begin position="1"/>
        <end position="36"/>
    </location>
</feature>
<feature type="compositionally biased region" description="Polar residues" evidence="1">
    <location>
        <begin position="11"/>
        <end position="27"/>
    </location>
</feature>
<accession>A0A8S3BNW4</accession>
<dbReference type="Proteomes" id="UP000681720">
    <property type="component" value="Unassembled WGS sequence"/>
</dbReference>
<dbReference type="Proteomes" id="UP000676336">
    <property type="component" value="Unassembled WGS sequence"/>
</dbReference>
<dbReference type="EMBL" id="CAJOBI010153108">
    <property type="protein sequence ID" value="CAF4819499.1"/>
    <property type="molecule type" value="Genomic_DNA"/>
</dbReference>
<evidence type="ECO:0000313" key="2">
    <source>
        <dbReference type="EMBL" id="CAF4682513.1"/>
    </source>
</evidence>
<feature type="non-terminal residue" evidence="5">
    <location>
        <position position="36"/>
    </location>
</feature>
<dbReference type="EMBL" id="CAJOBH010146797">
    <property type="protein sequence ID" value="CAF4830156.1"/>
    <property type="molecule type" value="Genomic_DNA"/>
</dbReference>
<evidence type="ECO:0000313" key="3">
    <source>
        <dbReference type="EMBL" id="CAF4819499.1"/>
    </source>
</evidence>
<gene>
    <name evidence="4" type="ORF">BYL167_LOCUS49383</name>
    <name evidence="2" type="ORF">GIL414_LOCUS42337</name>
    <name evidence="5" type="ORF">GIL414_LOCUS49402</name>
    <name evidence="3" type="ORF">SMN809_LOCUS47975</name>
</gene>
<comment type="caution">
    <text evidence="5">The sequence shown here is derived from an EMBL/GenBank/DDBJ whole genome shotgun (WGS) entry which is preliminary data.</text>
</comment>
<proteinExistence type="predicted"/>
<sequence>MIGIGEPLYLNDNNGSPSGNITQSSEMQHLPFDNGK</sequence>
<evidence type="ECO:0000313" key="5">
    <source>
        <dbReference type="EMBL" id="CAF4851029.1"/>
    </source>
</evidence>
<dbReference type="EMBL" id="CAJOBJ010162356">
    <property type="protein sequence ID" value="CAF4851029.1"/>
    <property type="molecule type" value="Genomic_DNA"/>
</dbReference>
<dbReference type="Proteomes" id="UP000681967">
    <property type="component" value="Unassembled WGS sequence"/>
</dbReference>
<dbReference type="AlphaFoldDB" id="A0A8S3BNW4"/>